<dbReference type="OrthoDB" id="2691729at2"/>
<sequence length="65" mass="7982">MDKDKLLYNVKVIEKHLEKNEKWFQQPEKKMKSFEKNAGAWNKEFLEEISNIEKVMKKLENYFES</sequence>
<evidence type="ECO:0000313" key="1">
    <source>
        <dbReference type="EMBL" id="RLL45078.1"/>
    </source>
</evidence>
<gene>
    <name evidence="1" type="ORF">D8M04_09420</name>
</gene>
<dbReference type="EMBL" id="RCHR01000003">
    <property type="protein sequence ID" value="RLL45078.1"/>
    <property type="molecule type" value="Genomic_DNA"/>
</dbReference>
<organism evidence="1 2">
    <name type="scientific">Oceanobacillus piezotolerans</name>
    <dbReference type="NCBI Taxonomy" id="2448030"/>
    <lineage>
        <taxon>Bacteria</taxon>
        <taxon>Bacillati</taxon>
        <taxon>Bacillota</taxon>
        <taxon>Bacilli</taxon>
        <taxon>Bacillales</taxon>
        <taxon>Bacillaceae</taxon>
        <taxon>Oceanobacillus</taxon>
    </lineage>
</organism>
<accession>A0A498D5T9</accession>
<keyword evidence="2" id="KW-1185">Reference proteome</keyword>
<protein>
    <submittedName>
        <fullName evidence="1">Uncharacterized protein</fullName>
    </submittedName>
</protein>
<evidence type="ECO:0000313" key="2">
    <source>
        <dbReference type="Proteomes" id="UP000270219"/>
    </source>
</evidence>
<proteinExistence type="predicted"/>
<dbReference type="Proteomes" id="UP000270219">
    <property type="component" value="Unassembled WGS sequence"/>
</dbReference>
<name>A0A498D5T9_9BACI</name>
<dbReference type="RefSeq" id="WP_121522667.1">
    <property type="nucleotide sequence ID" value="NZ_RCHR01000003.1"/>
</dbReference>
<comment type="caution">
    <text evidence="1">The sequence shown here is derived from an EMBL/GenBank/DDBJ whole genome shotgun (WGS) entry which is preliminary data.</text>
</comment>
<reference evidence="1 2" key="1">
    <citation type="submission" date="2018-10" db="EMBL/GenBank/DDBJ databases">
        <title>Oceanobacillus sp. YLB-02 draft genome.</title>
        <authorList>
            <person name="Yu L."/>
        </authorList>
    </citation>
    <scope>NUCLEOTIDE SEQUENCE [LARGE SCALE GENOMIC DNA]</scope>
    <source>
        <strain evidence="1 2">YLB-02</strain>
    </source>
</reference>
<dbReference type="AlphaFoldDB" id="A0A498D5T9"/>